<gene>
    <name evidence="5" type="primary">20346308</name>
    <name evidence="4" type="ORF">GGTG_05850</name>
</gene>
<comment type="similarity">
    <text evidence="1 3">Belongs to the short-chain dehydrogenases/reductases (SDR) family.</text>
</comment>
<dbReference type="GO" id="GO:0019433">
    <property type="term" value="P:triglyceride catabolic process"/>
    <property type="evidence" value="ECO:0007669"/>
    <property type="project" value="TreeGrafter"/>
</dbReference>
<dbReference type="GO" id="GO:0005783">
    <property type="term" value="C:endoplasmic reticulum"/>
    <property type="evidence" value="ECO:0007669"/>
    <property type="project" value="TreeGrafter"/>
</dbReference>
<dbReference type="GO" id="GO:0005811">
    <property type="term" value="C:lipid droplet"/>
    <property type="evidence" value="ECO:0007669"/>
    <property type="project" value="TreeGrafter"/>
</dbReference>
<evidence type="ECO:0000256" key="2">
    <source>
        <dbReference type="ARBA" id="ARBA00023002"/>
    </source>
</evidence>
<dbReference type="GeneID" id="20346308"/>
<dbReference type="PRINTS" id="PR00081">
    <property type="entry name" value="GDHRDH"/>
</dbReference>
<dbReference type="OrthoDB" id="2102561at2759"/>
<proteinExistence type="inferred from homology"/>
<evidence type="ECO:0000256" key="3">
    <source>
        <dbReference type="RuleBase" id="RU000363"/>
    </source>
</evidence>
<dbReference type="RefSeq" id="XP_009221925.1">
    <property type="nucleotide sequence ID" value="XM_009223661.1"/>
</dbReference>
<reference evidence="4" key="2">
    <citation type="submission" date="2010-07" db="EMBL/GenBank/DDBJ databases">
        <authorList>
            <consortium name="The Broad Institute Genome Sequencing Platform"/>
            <consortium name="Broad Institute Genome Sequencing Center for Infectious Disease"/>
            <person name="Ma L.-J."/>
            <person name="Dead R."/>
            <person name="Young S."/>
            <person name="Zeng Q."/>
            <person name="Koehrsen M."/>
            <person name="Alvarado L."/>
            <person name="Berlin A."/>
            <person name="Chapman S.B."/>
            <person name="Chen Z."/>
            <person name="Freedman E."/>
            <person name="Gellesch M."/>
            <person name="Goldberg J."/>
            <person name="Griggs A."/>
            <person name="Gujja S."/>
            <person name="Heilman E.R."/>
            <person name="Heiman D."/>
            <person name="Hepburn T."/>
            <person name="Howarth C."/>
            <person name="Jen D."/>
            <person name="Larson L."/>
            <person name="Mehta T."/>
            <person name="Neiman D."/>
            <person name="Pearson M."/>
            <person name="Roberts A."/>
            <person name="Saif S."/>
            <person name="Shea T."/>
            <person name="Shenoy N."/>
            <person name="Sisk P."/>
            <person name="Stolte C."/>
            <person name="Sykes S."/>
            <person name="Walk T."/>
            <person name="White J."/>
            <person name="Yandava C."/>
            <person name="Haas B."/>
            <person name="Nusbaum C."/>
            <person name="Birren B."/>
        </authorList>
    </citation>
    <scope>NUCLEOTIDE SEQUENCE</scope>
    <source>
        <strain evidence="4">R3-111a-1</strain>
    </source>
</reference>
<dbReference type="Proteomes" id="UP000006039">
    <property type="component" value="Unassembled WGS sequence"/>
</dbReference>
<dbReference type="PANTHER" id="PTHR44169">
    <property type="entry name" value="NADPH-DEPENDENT 1-ACYLDIHYDROXYACETONE PHOSPHATE REDUCTASE"/>
    <property type="match status" value="1"/>
</dbReference>
<dbReference type="eggNOG" id="KOG1209">
    <property type="taxonomic scope" value="Eukaryota"/>
</dbReference>
<name>J3NX43_GAET3</name>
<evidence type="ECO:0008006" key="7">
    <source>
        <dbReference type="Google" id="ProtNLM"/>
    </source>
</evidence>
<dbReference type="EnsemblFungi" id="EJT75925">
    <property type="protein sequence ID" value="EJT75925"/>
    <property type="gene ID" value="GGTG_05850"/>
</dbReference>
<dbReference type="PRINTS" id="PR00080">
    <property type="entry name" value="SDRFAMILY"/>
</dbReference>
<dbReference type="Gene3D" id="3.40.50.720">
    <property type="entry name" value="NAD(P)-binding Rossmann-like Domain"/>
    <property type="match status" value="1"/>
</dbReference>
<keyword evidence="6" id="KW-1185">Reference proteome</keyword>
<reference evidence="6" key="1">
    <citation type="submission" date="2010-07" db="EMBL/GenBank/DDBJ databases">
        <title>The genome sequence of Gaeumannomyces graminis var. tritici strain R3-111a-1.</title>
        <authorList>
            <consortium name="The Broad Institute Genome Sequencing Platform"/>
            <person name="Ma L.-J."/>
            <person name="Dead R."/>
            <person name="Young S."/>
            <person name="Zeng Q."/>
            <person name="Koehrsen M."/>
            <person name="Alvarado L."/>
            <person name="Berlin A."/>
            <person name="Chapman S.B."/>
            <person name="Chen Z."/>
            <person name="Freedman E."/>
            <person name="Gellesch M."/>
            <person name="Goldberg J."/>
            <person name="Griggs A."/>
            <person name="Gujja S."/>
            <person name="Heilman E.R."/>
            <person name="Heiman D."/>
            <person name="Hepburn T."/>
            <person name="Howarth C."/>
            <person name="Jen D."/>
            <person name="Larson L."/>
            <person name="Mehta T."/>
            <person name="Neiman D."/>
            <person name="Pearson M."/>
            <person name="Roberts A."/>
            <person name="Saif S."/>
            <person name="Shea T."/>
            <person name="Shenoy N."/>
            <person name="Sisk P."/>
            <person name="Stolte C."/>
            <person name="Sykes S."/>
            <person name="Walk T."/>
            <person name="White J."/>
            <person name="Yandava C."/>
            <person name="Haas B."/>
            <person name="Nusbaum C."/>
            <person name="Birren B."/>
        </authorList>
    </citation>
    <scope>NUCLEOTIDE SEQUENCE [LARGE SCALE GENOMIC DNA]</scope>
    <source>
        <strain evidence="6">R3-111a-1</strain>
    </source>
</reference>
<dbReference type="HOGENOM" id="CLU_010194_2_9_1"/>
<dbReference type="GO" id="GO:0004806">
    <property type="term" value="F:triacylglycerol lipase activity"/>
    <property type="evidence" value="ECO:0007669"/>
    <property type="project" value="TreeGrafter"/>
</dbReference>
<dbReference type="VEuPathDB" id="FungiDB:GGTG_05850"/>
<dbReference type="InterPro" id="IPR002347">
    <property type="entry name" value="SDR_fam"/>
</dbReference>
<keyword evidence="2" id="KW-0560">Oxidoreductase</keyword>
<organism evidence="4">
    <name type="scientific">Gaeumannomyces tritici (strain R3-111a-1)</name>
    <name type="common">Wheat and barley take-all root rot fungus</name>
    <name type="synonym">Gaeumannomyces graminis var. tritici</name>
    <dbReference type="NCBI Taxonomy" id="644352"/>
    <lineage>
        <taxon>Eukaryota</taxon>
        <taxon>Fungi</taxon>
        <taxon>Dikarya</taxon>
        <taxon>Ascomycota</taxon>
        <taxon>Pezizomycotina</taxon>
        <taxon>Sordariomycetes</taxon>
        <taxon>Sordariomycetidae</taxon>
        <taxon>Magnaporthales</taxon>
        <taxon>Magnaporthaceae</taxon>
        <taxon>Gaeumannomyces</taxon>
    </lineage>
</organism>
<dbReference type="STRING" id="644352.J3NX43"/>
<reference evidence="4" key="3">
    <citation type="submission" date="2010-09" db="EMBL/GenBank/DDBJ databases">
        <title>Annotation of Gaeumannomyces graminis var. tritici R3-111a-1.</title>
        <authorList>
            <consortium name="The Broad Institute Genome Sequencing Platform"/>
            <person name="Ma L.-J."/>
            <person name="Dead R."/>
            <person name="Young S.K."/>
            <person name="Zeng Q."/>
            <person name="Gargeya S."/>
            <person name="Fitzgerald M."/>
            <person name="Haas B."/>
            <person name="Abouelleil A."/>
            <person name="Alvarado L."/>
            <person name="Arachchi H.M."/>
            <person name="Berlin A."/>
            <person name="Brown A."/>
            <person name="Chapman S.B."/>
            <person name="Chen Z."/>
            <person name="Dunbar C."/>
            <person name="Freedman E."/>
            <person name="Gearin G."/>
            <person name="Gellesch M."/>
            <person name="Goldberg J."/>
            <person name="Griggs A."/>
            <person name="Gujja S."/>
            <person name="Heiman D."/>
            <person name="Howarth C."/>
            <person name="Larson L."/>
            <person name="Lui A."/>
            <person name="MacDonald P.J.P."/>
            <person name="Mehta T."/>
            <person name="Montmayeur A."/>
            <person name="Murphy C."/>
            <person name="Neiman D."/>
            <person name="Pearson M."/>
            <person name="Priest M."/>
            <person name="Roberts A."/>
            <person name="Saif S."/>
            <person name="Shea T."/>
            <person name="Shenoy N."/>
            <person name="Sisk P."/>
            <person name="Stolte C."/>
            <person name="Sykes S."/>
            <person name="Yandava C."/>
            <person name="Wortman J."/>
            <person name="Nusbaum C."/>
            <person name="Birren B."/>
        </authorList>
    </citation>
    <scope>NUCLEOTIDE SEQUENCE</scope>
    <source>
        <strain evidence="4">R3-111a-1</strain>
    </source>
</reference>
<evidence type="ECO:0000313" key="4">
    <source>
        <dbReference type="EMBL" id="EJT75925.1"/>
    </source>
</evidence>
<dbReference type="EMBL" id="GL385397">
    <property type="protein sequence ID" value="EJT75925.1"/>
    <property type="molecule type" value="Genomic_DNA"/>
</dbReference>
<accession>J3NX43</accession>
<dbReference type="SUPFAM" id="SSF51735">
    <property type="entry name" value="NAD(P)-binding Rossmann-fold domains"/>
    <property type="match status" value="1"/>
</dbReference>
<reference evidence="5" key="4">
    <citation type="journal article" date="2015" name="G3 (Bethesda)">
        <title>Genome sequences of three phytopathogenic species of the Magnaporthaceae family of fungi.</title>
        <authorList>
            <person name="Okagaki L.H."/>
            <person name="Nunes C.C."/>
            <person name="Sailsbery J."/>
            <person name="Clay B."/>
            <person name="Brown D."/>
            <person name="John T."/>
            <person name="Oh Y."/>
            <person name="Young N."/>
            <person name="Fitzgerald M."/>
            <person name="Haas B.J."/>
            <person name="Zeng Q."/>
            <person name="Young S."/>
            <person name="Adiconis X."/>
            <person name="Fan L."/>
            <person name="Levin J.Z."/>
            <person name="Mitchell T.K."/>
            <person name="Okubara P.A."/>
            <person name="Farman M.L."/>
            <person name="Kohn L.M."/>
            <person name="Birren B."/>
            <person name="Ma L.-J."/>
            <person name="Dean R.A."/>
        </authorList>
    </citation>
    <scope>NUCLEOTIDE SEQUENCE</scope>
    <source>
        <strain evidence="5">R3-111a-1</strain>
    </source>
</reference>
<dbReference type="InterPro" id="IPR036291">
    <property type="entry name" value="NAD(P)-bd_dom_sf"/>
</dbReference>
<evidence type="ECO:0000313" key="6">
    <source>
        <dbReference type="Proteomes" id="UP000006039"/>
    </source>
</evidence>
<dbReference type="GO" id="GO:0006654">
    <property type="term" value="P:phosphatidic acid biosynthetic process"/>
    <property type="evidence" value="ECO:0007669"/>
    <property type="project" value="TreeGrafter"/>
</dbReference>
<sequence length="320" mass="33287">MVAATAERKIVLITGCSAGGIGSALALEFHARGHLVFATGRTPAKMAHLAEAGVRTLEMDVTSDASIAAAVRAVIAAQQQETSSGVGGGGGGGGDKGAARARLDVLVNNAGVTYIMPFADADMARVRAVVDTNVTGVLAVTHALLPLLVAARGLVATVGSVNQVFNPPFQVPYNASKAALAAAADTLRVELAPLGVRVVHIVTGAVATTLMEHKGGAAGPDLLPPGSWYEAVRDVVEKRTFLEAGGVKFTTPEEYARQVVRDLTKEKQSPVLYRAASAVSARILSMFMWHGMLDSMFRRVTKLNAVTPPDPAAISTRQDK</sequence>
<dbReference type="GO" id="GO:0000140">
    <property type="term" value="F:acylglycerone-phosphate reductase (NADP+) activity"/>
    <property type="evidence" value="ECO:0007669"/>
    <property type="project" value="TreeGrafter"/>
</dbReference>
<evidence type="ECO:0000256" key="1">
    <source>
        <dbReference type="ARBA" id="ARBA00006484"/>
    </source>
</evidence>
<reference evidence="5" key="5">
    <citation type="submission" date="2018-04" db="UniProtKB">
        <authorList>
            <consortium name="EnsemblFungi"/>
        </authorList>
    </citation>
    <scope>IDENTIFICATION</scope>
    <source>
        <strain evidence="5">R3-111a-1</strain>
    </source>
</reference>
<dbReference type="PANTHER" id="PTHR44169:SF6">
    <property type="entry name" value="NADPH-DEPENDENT 1-ACYLDIHYDROXYACETONE PHOSPHATE REDUCTASE"/>
    <property type="match status" value="1"/>
</dbReference>
<dbReference type="AlphaFoldDB" id="J3NX43"/>
<evidence type="ECO:0000313" key="5">
    <source>
        <dbReference type="EnsemblFungi" id="EJT75925"/>
    </source>
</evidence>
<dbReference type="Pfam" id="PF00106">
    <property type="entry name" value="adh_short"/>
    <property type="match status" value="2"/>
</dbReference>
<protein>
    <recommendedName>
        <fullName evidence="7">NADPH-dependent 1-acyldihydroxyacetone phosphate reductase</fullName>
    </recommendedName>
</protein>